<feature type="domain" description="RCK N-terminal" evidence="5">
    <location>
        <begin position="1"/>
        <end position="119"/>
    </location>
</feature>
<dbReference type="InterPro" id="IPR006037">
    <property type="entry name" value="RCK_C"/>
</dbReference>
<feature type="domain" description="RCK C-terminal" evidence="6">
    <location>
        <begin position="137"/>
        <end position="216"/>
    </location>
</feature>
<comment type="caution">
    <text evidence="7">The sequence shown here is derived from an EMBL/GenBank/DDBJ whole genome shotgun (WGS) entry which is preliminary data.</text>
</comment>
<dbReference type="PROSITE" id="PS51201">
    <property type="entry name" value="RCK_N"/>
    <property type="match status" value="1"/>
</dbReference>
<gene>
    <name evidence="7" type="ORF">DLM65_01030</name>
</gene>
<dbReference type="SUPFAM" id="SSF51735">
    <property type="entry name" value="NAD(P)-binding Rossmann-fold domains"/>
    <property type="match status" value="1"/>
</dbReference>
<dbReference type="GO" id="GO:0005886">
    <property type="term" value="C:plasma membrane"/>
    <property type="evidence" value="ECO:0007669"/>
    <property type="project" value="InterPro"/>
</dbReference>
<keyword evidence="2" id="KW-0406">Ion transport</keyword>
<reference evidence="7 8" key="1">
    <citation type="journal article" date="2017" name="Nature">
        <title>Atmospheric trace gases support primary production in Antarctic desert surface soil.</title>
        <authorList>
            <person name="Ji M."/>
            <person name="Greening C."/>
            <person name="Vanwonterghem I."/>
            <person name="Carere C.R."/>
            <person name="Bay S.K."/>
            <person name="Steen J.A."/>
            <person name="Montgomery K."/>
            <person name="Lines T."/>
            <person name="Beardall J."/>
            <person name="van Dorst J."/>
            <person name="Snape I."/>
            <person name="Stott M.B."/>
            <person name="Hugenholtz P."/>
            <person name="Ferrari B.C."/>
        </authorList>
    </citation>
    <scope>NUCLEOTIDE SEQUENCE [LARGE SCALE GENOMIC DNA]</scope>
    <source>
        <strain evidence="7">RRmetagenome_bin12</strain>
    </source>
</reference>
<dbReference type="Proteomes" id="UP000248724">
    <property type="component" value="Unassembled WGS sequence"/>
</dbReference>
<dbReference type="InterPro" id="IPR036291">
    <property type="entry name" value="NAD(P)-bd_dom_sf"/>
</dbReference>
<accession>A0A2W5ZEK2</accession>
<evidence type="ECO:0000259" key="5">
    <source>
        <dbReference type="PROSITE" id="PS51201"/>
    </source>
</evidence>
<dbReference type="Pfam" id="PF02254">
    <property type="entry name" value="TrkA_N"/>
    <property type="match status" value="1"/>
</dbReference>
<keyword evidence="3" id="KW-0630">Potassium</keyword>
<keyword evidence="2" id="KW-0813">Transport</keyword>
<dbReference type="Gene3D" id="3.40.50.720">
    <property type="entry name" value="NAD(P)-binding Rossmann-like Domain"/>
    <property type="match status" value="1"/>
</dbReference>
<dbReference type="SUPFAM" id="SSF116726">
    <property type="entry name" value="TrkA C-terminal domain-like"/>
    <property type="match status" value="1"/>
</dbReference>
<dbReference type="PROSITE" id="PS51202">
    <property type="entry name" value="RCK_C"/>
    <property type="match status" value="1"/>
</dbReference>
<sequence length="227" mass="24240">MRVIVVGCGRVGSELGIRLVREGQQVVVVDKNAAAFRKRLPEGWGGATVVGFGFDQDVLEEAGVRDAGALAAVTSGDNTNILTARIARETFEIPRVVARIYDPRRAAIYQRLGIPTVATVSWTVDQVVRRILPDEAVTAWTDSTGEVSIVEHVLPDAFAGRSLQDLSAGDRYRPVLLTRGGQARLAGPDTVAQQGDLLLFAVRVTSIDELAERLQAGNATAPAGLGR</sequence>
<keyword evidence="2" id="KW-0633">Potassium transport</keyword>
<dbReference type="InterPro" id="IPR006036">
    <property type="entry name" value="K_uptake_TrkA"/>
</dbReference>
<keyword evidence="4" id="KW-0520">NAD</keyword>
<dbReference type="EMBL" id="QHBU01000021">
    <property type="protein sequence ID" value="PZR83850.1"/>
    <property type="molecule type" value="Genomic_DNA"/>
</dbReference>
<evidence type="ECO:0000256" key="1">
    <source>
        <dbReference type="ARBA" id="ARBA00017378"/>
    </source>
</evidence>
<evidence type="ECO:0000256" key="2">
    <source>
        <dbReference type="ARBA" id="ARBA00022538"/>
    </source>
</evidence>
<dbReference type="Gene3D" id="3.30.70.1450">
    <property type="entry name" value="Regulator of K+ conductance, C-terminal domain"/>
    <property type="match status" value="1"/>
</dbReference>
<evidence type="ECO:0000313" key="8">
    <source>
        <dbReference type="Proteomes" id="UP000248724"/>
    </source>
</evidence>
<evidence type="ECO:0000256" key="3">
    <source>
        <dbReference type="ARBA" id="ARBA00022958"/>
    </source>
</evidence>
<proteinExistence type="predicted"/>
<name>A0A2W5ZEK2_9BACT</name>
<dbReference type="InterPro" id="IPR003148">
    <property type="entry name" value="RCK_N"/>
</dbReference>
<evidence type="ECO:0000256" key="4">
    <source>
        <dbReference type="ARBA" id="ARBA00023027"/>
    </source>
</evidence>
<dbReference type="InterPro" id="IPR050721">
    <property type="entry name" value="Trk_Ktr_HKT_K-transport"/>
</dbReference>
<dbReference type="InterPro" id="IPR036721">
    <property type="entry name" value="RCK_C_sf"/>
</dbReference>
<dbReference type="GO" id="GO:0015079">
    <property type="term" value="F:potassium ion transmembrane transporter activity"/>
    <property type="evidence" value="ECO:0007669"/>
    <property type="project" value="InterPro"/>
</dbReference>
<dbReference type="PANTHER" id="PTHR43833">
    <property type="entry name" value="POTASSIUM CHANNEL PROTEIN 2-RELATED-RELATED"/>
    <property type="match status" value="1"/>
</dbReference>
<organism evidence="7 8">
    <name type="scientific">Candidatus Aeolococcus gillhamiae</name>
    <dbReference type="NCBI Taxonomy" id="3127015"/>
    <lineage>
        <taxon>Bacteria</taxon>
        <taxon>Bacillati</taxon>
        <taxon>Candidatus Dormiibacterota</taxon>
        <taxon>Candidatus Dormibacteria</taxon>
        <taxon>Candidatus Aeolococcales</taxon>
        <taxon>Candidatus Aeolococcaceae</taxon>
        <taxon>Candidatus Aeolococcus</taxon>
    </lineage>
</organism>
<dbReference type="PRINTS" id="PR00335">
    <property type="entry name" value="KUPTAKETRKA"/>
</dbReference>
<dbReference type="PANTHER" id="PTHR43833:SF8">
    <property type="entry name" value="TRK SYSTEM POTASSIUM UPTAKE PROTEIN TRKA"/>
    <property type="match status" value="1"/>
</dbReference>
<dbReference type="AlphaFoldDB" id="A0A2W5ZEK2"/>
<protein>
    <recommendedName>
        <fullName evidence="1">Trk system potassium uptake protein TrkA</fullName>
    </recommendedName>
</protein>
<evidence type="ECO:0000313" key="7">
    <source>
        <dbReference type="EMBL" id="PZR83850.1"/>
    </source>
</evidence>
<evidence type="ECO:0000259" key="6">
    <source>
        <dbReference type="PROSITE" id="PS51202"/>
    </source>
</evidence>